<proteinExistence type="predicted"/>
<evidence type="ECO:0000313" key="6">
    <source>
        <dbReference type="EMBL" id="GAG81678.1"/>
    </source>
</evidence>
<comment type="caution">
    <text evidence="6">The sequence shown here is derived from an EMBL/GenBank/DDBJ whole genome shotgun (WGS) entry which is preliminary data.</text>
</comment>
<comment type="subcellular location">
    <subcellularLocation>
        <location evidence="1">Membrane</location>
        <topology evidence="1">Multi-pass membrane protein</topology>
    </subcellularLocation>
</comment>
<evidence type="ECO:0000256" key="4">
    <source>
        <dbReference type="ARBA" id="ARBA00023136"/>
    </source>
</evidence>
<feature type="transmembrane region" description="Helical" evidence="5">
    <location>
        <begin position="157"/>
        <end position="186"/>
    </location>
</feature>
<gene>
    <name evidence="6" type="ORF">S01H4_33704</name>
</gene>
<evidence type="ECO:0008006" key="7">
    <source>
        <dbReference type="Google" id="ProtNLM"/>
    </source>
</evidence>
<dbReference type="PANTHER" id="PTHR43847">
    <property type="entry name" value="BLL3993 PROTEIN"/>
    <property type="match status" value="1"/>
</dbReference>
<dbReference type="InterPro" id="IPR052527">
    <property type="entry name" value="Metal_cation-efflux_comp"/>
</dbReference>
<keyword evidence="4 5" id="KW-0472">Membrane</keyword>
<keyword evidence="3 5" id="KW-1133">Transmembrane helix</keyword>
<organism evidence="6">
    <name type="scientific">marine sediment metagenome</name>
    <dbReference type="NCBI Taxonomy" id="412755"/>
    <lineage>
        <taxon>unclassified sequences</taxon>
        <taxon>metagenomes</taxon>
        <taxon>ecological metagenomes</taxon>
    </lineage>
</organism>
<dbReference type="InterPro" id="IPR007269">
    <property type="entry name" value="ICMT_MeTrfase"/>
</dbReference>
<sequence length="218" mass="25381">MKRLIQTVLILLFQGIILFLSAWTIKWIWAWIFILTGVLILIINMVVIPSEVIEERGRKKENVKKWDKILTTINSFPYIGIYILSGLDYRFNWSINFNISIHITGLFFFILGAMIFTWSMVSNKFFSTMVRIQTEREHQVATTGPYKIIRHPGYVGFILMSLATPISLGSLYGLIMSGFVVVILIIRTALEDRTLKNELTGYLEYSKKVKYRLVPFIW</sequence>
<name>X1BC06_9ZZZZ</name>
<feature type="transmembrane region" description="Helical" evidence="5">
    <location>
        <begin position="99"/>
        <end position="121"/>
    </location>
</feature>
<protein>
    <recommendedName>
        <fullName evidence="7">Steroid 5-alpha reductase C-terminal domain-containing protein</fullName>
    </recommendedName>
</protein>
<reference evidence="6" key="1">
    <citation type="journal article" date="2014" name="Front. Microbiol.">
        <title>High frequency of phylogenetically diverse reductive dehalogenase-homologous genes in deep subseafloor sedimentary metagenomes.</title>
        <authorList>
            <person name="Kawai M."/>
            <person name="Futagami T."/>
            <person name="Toyoda A."/>
            <person name="Takaki Y."/>
            <person name="Nishi S."/>
            <person name="Hori S."/>
            <person name="Arai W."/>
            <person name="Tsubouchi T."/>
            <person name="Morono Y."/>
            <person name="Uchiyama I."/>
            <person name="Ito T."/>
            <person name="Fujiyama A."/>
            <person name="Inagaki F."/>
            <person name="Takami H."/>
        </authorList>
    </citation>
    <scope>NUCLEOTIDE SEQUENCE</scope>
    <source>
        <strain evidence="6">Expedition CK06-06</strain>
    </source>
</reference>
<evidence type="ECO:0000256" key="3">
    <source>
        <dbReference type="ARBA" id="ARBA00022989"/>
    </source>
</evidence>
<keyword evidence="2 5" id="KW-0812">Transmembrane</keyword>
<feature type="transmembrane region" description="Helical" evidence="5">
    <location>
        <begin position="7"/>
        <end position="23"/>
    </location>
</feature>
<dbReference type="Pfam" id="PF04140">
    <property type="entry name" value="ICMT"/>
    <property type="match status" value="1"/>
</dbReference>
<evidence type="ECO:0000256" key="1">
    <source>
        <dbReference type="ARBA" id="ARBA00004141"/>
    </source>
</evidence>
<dbReference type="GO" id="GO:0004671">
    <property type="term" value="F:protein C-terminal S-isoprenylcysteine carboxyl O-methyltransferase activity"/>
    <property type="evidence" value="ECO:0007669"/>
    <property type="project" value="InterPro"/>
</dbReference>
<evidence type="ECO:0000256" key="5">
    <source>
        <dbReference type="SAM" id="Phobius"/>
    </source>
</evidence>
<evidence type="ECO:0000256" key="2">
    <source>
        <dbReference type="ARBA" id="ARBA00022692"/>
    </source>
</evidence>
<dbReference type="EMBL" id="BART01017763">
    <property type="protein sequence ID" value="GAG81678.1"/>
    <property type="molecule type" value="Genomic_DNA"/>
</dbReference>
<dbReference type="GO" id="GO:0016020">
    <property type="term" value="C:membrane"/>
    <property type="evidence" value="ECO:0007669"/>
    <property type="project" value="UniProtKB-SubCell"/>
</dbReference>
<dbReference type="PANTHER" id="PTHR43847:SF1">
    <property type="entry name" value="BLL3993 PROTEIN"/>
    <property type="match status" value="1"/>
</dbReference>
<dbReference type="Gene3D" id="1.20.120.1630">
    <property type="match status" value="1"/>
</dbReference>
<dbReference type="AlphaFoldDB" id="X1BC06"/>
<accession>X1BC06</accession>
<feature type="transmembrane region" description="Helical" evidence="5">
    <location>
        <begin position="29"/>
        <end position="48"/>
    </location>
</feature>